<comment type="caution">
    <text evidence="1">The sequence shown here is derived from an EMBL/GenBank/DDBJ whole genome shotgun (WGS) entry which is preliminary data.</text>
</comment>
<gene>
    <name evidence="1" type="ORF">MHUMG1_02680</name>
</gene>
<reference evidence="1 2" key="1">
    <citation type="submission" date="2020-07" db="EMBL/GenBank/DDBJ databases">
        <title>Metarhizium humberi genome.</title>
        <authorList>
            <person name="Lysoe E."/>
        </authorList>
    </citation>
    <scope>NUCLEOTIDE SEQUENCE [LARGE SCALE GENOMIC DNA]</scope>
    <source>
        <strain evidence="1 2">ESALQ1638</strain>
    </source>
</reference>
<keyword evidence="2" id="KW-1185">Reference proteome</keyword>
<evidence type="ECO:0000313" key="2">
    <source>
        <dbReference type="Proteomes" id="UP000764110"/>
    </source>
</evidence>
<proteinExistence type="predicted"/>
<dbReference type="AlphaFoldDB" id="A0A9P8MK17"/>
<dbReference type="PANTHER" id="PTHR35394">
    <property type="entry name" value="DUF3176 DOMAIN-CONTAINING PROTEIN"/>
    <property type="match status" value="1"/>
</dbReference>
<organism evidence="1 2">
    <name type="scientific">Metarhizium humberi</name>
    <dbReference type="NCBI Taxonomy" id="2596975"/>
    <lineage>
        <taxon>Eukaryota</taxon>
        <taxon>Fungi</taxon>
        <taxon>Dikarya</taxon>
        <taxon>Ascomycota</taxon>
        <taxon>Pezizomycotina</taxon>
        <taxon>Sordariomycetes</taxon>
        <taxon>Hypocreomycetidae</taxon>
        <taxon>Hypocreales</taxon>
        <taxon>Clavicipitaceae</taxon>
        <taxon>Metarhizium</taxon>
    </lineage>
</organism>
<dbReference type="Proteomes" id="UP000764110">
    <property type="component" value="Unassembled WGS sequence"/>
</dbReference>
<name>A0A9P8MK17_9HYPO</name>
<accession>A0A9P8MK17</accession>
<sequence>MGNVTEYLTKVDQYWVTLPGEFGRAIAGVNITSPDYSGGRWAHDNPNATEPLYKWNNSDVMTLSLARAFFLYENPLDGNDATRFEAVEVVWHYCVHTYNISVMDNIANTELLASELTWLHRAPKSKHAATMQTNNMEQPQERNRDCGSGHDKFVRCMRANQVNGTVEGDALESEIFITVRWPWISFLVAQIVLTIAFISAVAGSTSNLEVPVVKGSNAAELFAIRKSDMETTTIGTVNGKQAGIDQKIDKKTLGILVRDCDTWHLEIHSKE</sequence>
<protein>
    <submittedName>
        <fullName evidence="1">Uncharacterized protein</fullName>
    </submittedName>
</protein>
<dbReference type="EMBL" id="JACEFI010000003">
    <property type="protein sequence ID" value="KAH0599890.1"/>
    <property type="molecule type" value="Genomic_DNA"/>
</dbReference>
<evidence type="ECO:0000313" key="1">
    <source>
        <dbReference type="EMBL" id="KAH0599890.1"/>
    </source>
</evidence>
<dbReference type="PANTHER" id="PTHR35394:SF5">
    <property type="entry name" value="DUF3176 DOMAIN-CONTAINING PROTEIN"/>
    <property type="match status" value="1"/>
</dbReference>